<dbReference type="PRINTS" id="PR00926">
    <property type="entry name" value="MITOCARRIER"/>
</dbReference>
<dbReference type="SUPFAM" id="SSF103506">
    <property type="entry name" value="Mitochondrial carrier"/>
    <property type="match status" value="1"/>
</dbReference>
<dbReference type="Proteomes" id="UP000785679">
    <property type="component" value="Unassembled WGS sequence"/>
</dbReference>
<evidence type="ECO:0000256" key="14">
    <source>
        <dbReference type="PROSITE-ProRule" id="PRU00282"/>
    </source>
</evidence>
<evidence type="ECO:0000256" key="15">
    <source>
        <dbReference type="RuleBase" id="RU000488"/>
    </source>
</evidence>
<dbReference type="PANTHER" id="PTHR45635:SF14">
    <property type="entry name" value="ADP_ATP TRANSLOCASE"/>
    <property type="match status" value="1"/>
</dbReference>
<dbReference type="Pfam" id="PF00153">
    <property type="entry name" value="Mito_carr"/>
    <property type="match status" value="3"/>
</dbReference>
<dbReference type="InterPro" id="IPR023395">
    <property type="entry name" value="MCP_dom_sf"/>
</dbReference>
<evidence type="ECO:0000256" key="4">
    <source>
        <dbReference type="ARBA" id="ARBA00022448"/>
    </source>
</evidence>
<reference evidence="18" key="1">
    <citation type="submission" date="2019-06" db="EMBL/GenBank/DDBJ databases">
        <authorList>
            <person name="Zheng W."/>
        </authorList>
    </citation>
    <scope>NUCLEOTIDE SEQUENCE</scope>
    <source>
        <strain evidence="18">QDHG01</strain>
    </source>
</reference>
<comment type="subcellular location">
    <subcellularLocation>
        <location evidence="16">Membrane</location>
        <topology evidence="16">Multi-pass membrane protein</topology>
    </subcellularLocation>
    <subcellularLocation>
        <location evidence="1">Mitochondrion inner membrane</location>
        <topology evidence="1">Multi-pass membrane protein</topology>
    </subcellularLocation>
</comment>
<keyword evidence="7" id="KW-0677">Repeat</keyword>
<evidence type="ECO:0000256" key="3">
    <source>
        <dbReference type="ARBA" id="ARBA00011245"/>
    </source>
</evidence>
<comment type="caution">
    <text evidence="18">The sequence shown here is derived from an EMBL/GenBank/DDBJ whole genome shotgun (WGS) entry which is preliminary data.</text>
</comment>
<keyword evidence="9 16" id="KW-1133">Transmembrane helix</keyword>
<dbReference type="PROSITE" id="PS50920">
    <property type="entry name" value="SOLCAR"/>
    <property type="match status" value="3"/>
</dbReference>
<feature type="region of interest" description="Disordered" evidence="17">
    <location>
        <begin position="12"/>
        <end position="37"/>
    </location>
</feature>
<keyword evidence="5" id="KW-0050">Antiport</keyword>
<protein>
    <recommendedName>
        <fullName evidence="16">ADP/ATP translocase</fullName>
    </recommendedName>
    <alternativeName>
        <fullName evidence="16">ADP,ATP carrier protein</fullName>
    </alternativeName>
</protein>
<evidence type="ECO:0000256" key="10">
    <source>
        <dbReference type="ARBA" id="ARBA00023128"/>
    </source>
</evidence>
<comment type="caution">
    <text evidence="16">Lacks conserved residue(s) required for the propagation of feature annotation.</text>
</comment>
<comment type="function">
    <text evidence="13">ADP:ATP antiporter that mediates import of ADP into the mitochondrial matrix for ATP synthesis, and export of ATP out to fuel the cell. Cycles between the cytoplasmic-open state (c-state) and the matrix-open state (m-state): operates by the alternating access mechanism with a single substrate-binding site intermittently exposed to either the cytosolic (c-state) or matrix (m-state) side of the inner mitochondrial membrane.</text>
</comment>
<evidence type="ECO:0000256" key="13">
    <source>
        <dbReference type="ARBA" id="ARBA00045250"/>
    </source>
</evidence>
<evidence type="ECO:0000256" key="16">
    <source>
        <dbReference type="RuleBase" id="RU368008"/>
    </source>
</evidence>
<dbReference type="GO" id="GO:0005471">
    <property type="term" value="F:ATP:ADP antiporter activity"/>
    <property type="evidence" value="ECO:0007669"/>
    <property type="project" value="UniProtKB-UniRule"/>
</dbReference>
<evidence type="ECO:0000256" key="11">
    <source>
        <dbReference type="ARBA" id="ARBA00023136"/>
    </source>
</evidence>
<dbReference type="GO" id="GO:0005743">
    <property type="term" value="C:mitochondrial inner membrane"/>
    <property type="evidence" value="ECO:0007669"/>
    <property type="project" value="UniProtKB-SubCell"/>
</dbReference>
<comment type="function">
    <text evidence="16">Catalyzes the exchange of ADP and ATP across the membrane.</text>
</comment>
<evidence type="ECO:0000256" key="8">
    <source>
        <dbReference type="ARBA" id="ARBA00022792"/>
    </source>
</evidence>
<comment type="subunit">
    <text evidence="3 16">Monomer.</text>
</comment>
<feature type="transmembrane region" description="Helical" evidence="16">
    <location>
        <begin position="315"/>
        <end position="333"/>
    </location>
</feature>
<keyword evidence="4 15" id="KW-0813">Transport</keyword>
<keyword evidence="10" id="KW-0496">Mitochondrion</keyword>
<dbReference type="InterPro" id="IPR002067">
    <property type="entry name" value="MCP"/>
</dbReference>
<dbReference type="OrthoDB" id="270584at2759"/>
<feature type="transmembrane region" description="Helical" evidence="16">
    <location>
        <begin position="261"/>
        <end position="281"/>
    </location>
</feature>
<evidence type="ECO:0000313" key="19">
    <source>
        <dbReference type="Proteomes" id="UP000785679"/>
    </source>
</evidence>
<comment type="similarity">
    <text evidence="2 15">Belongs to the mitochondrial carrier (TC 2.A.29) family.</text>
</comment>
<feature type="repeat" description="Solcar" evidence="14">
    <location>
        <begin position="255"/>
        <end position="343"/>
    </location>
</feature>
<keyword evidence="11 14" id="KW-0472">Membrane</keyword>
<dbReference type="GO" id="GO:1990544">
    <property type="term" value="P:mitochondrial ATP transmembrane transport"/>
    <property type="evidence" value="ECO:0007669"/>
    <property type="project" value="InterPro"/>
</dbReference>
<dbReference type="EMBL" id="RRYP01012651">
    <property type="protein sequence ID" value="TNV76970.1"/>
    <property type="molecule type" value="Genomic_DNA"/>
</dbReference>
<name>A0A8J8T035_HALGN</name>
<evidence type="ECO:0000256" key="17">
    <source>
        <dbReference type="SAM" id="MobiDB-lite"/>
    </source>
</evidence>
<evidence type="ECO:0000256" key="7">
    <source>
        <dbReference type="ARBA" id="ARBA00022737"/>
    </source>
</evidence>
<organism evidence="18 19">
    <name type="scientific">Halteria grandinella</name>
    <dbReference type="NCBI Taxonomy" id="5974"/>
    <lineage>
        <taxon>Eukaryota</taxon>
        <taxon>Sar</taxon>
        <taxon>Alveolata</taxon>
        <taxon>Ciliophora</taxon>
        <taxon>Intramacronucleata</taxon>
        <taxon>Spirotrichea</taxon>
        <taxon>Stichotrichia</taxon>
        <taxon>Sporadotrichida</taxon>
        <taxon>Halteriidae</taxon>
        <taxon>Halteria</taxon>
    </lineage>
</organism>
<dbReference type="InterPro" id="IPR018108">
    <property type="entry name" value="MCP_transmembrane"/>
</dbReference>
<evidence type="ECO:0000256" key="1">
    <source>
        <dbReference type="ARBA" id="ARBA00004448"/>
    </source>
</evidence>
<evidence type="ECO:0000256" key="9">
    <source>
        <dbReference type="ARBA" id="ARBA00022989"/>
    </source>
</evidence>
<evidence type="ECO:0000256" key="6">
    <source>
        <dbReference type="ARBA" id="ARBA00022692"/>
    </source>
</evidence>
<dbReference type="AlphaFoldDB" id="A0A8J8T035"/>
<keyword evidence="8" id="KW-0999">Mitochondrion inner membrane</keyword>
<proteinExistence type="inferred from homology"/>
<dbReference type="GO" id="GO:0140021">
    <property type="term" value="P:mitochondrial ADP transmembrane transport"/>
    <property type="evidence" value="ECO:0007669"/>
    <property type="project" value="InterPro"/>
</dbReference>
<keyword evidence="19" id="KW-1185">Reference proteome</keyword>
<comment type="catalytic activity">
    <reaction evidence="12">
        <text>ADP(in) + ATP(out) = ADP(out) + ATP(in)</text>
        <dbReference type="Rhea" id="RHEA:34999"/>
        <dbReference type="ChEBI" id="CHEBI:30616"/>
        <dbReference type="ChEBI" id="CHEBI:456216"/>
    </reaction>
    <physiologicalReaction direction="left-to-right" evidence="12">
        <dbReference type="Rhea" id="RHEA:35000"/>
    </physiologicalReaction>
</comment>
<evidence type="ECO:0000256" key="12">
    <source>
        <dbReference type="ARBA" id="ARBA00024143"/>
    </source>
</evidence>
<gene>
    <name evidence="18" type="ORF">FGO68_gene639</name>
</gene>
<feature type="repeat" description="Solcar" evidence="14">
    <location>
        <begin position="56"/>
        <end position="148"/>
    </location>
</feature>
<dbReference type="PANTHER" id="PTHR45635">
    <property type="entry name" value="ADP,ATP CARRIER PROTEIN 1-RELATED-RELATED"/>
    <property type="match status" value="1"/>
</dbReference>
<evidence type="ECO:0000256" key="5">
    <source>
        <dbReference type="ARBA" id="ARBA00022449"/>
    </source>
</evidence>
<evidence type="ECO:0000313" key="18">
    <source>
        <dbReference type="EMBL" id="TNV76970.1"/>
    </source>
</evidence>
<accession>A0A8J8T035</accession>
<dbReference type="Gene3D" id="1.50.40.10">
    <property type="entry name" value="Mitochondrial carrier domain"/>
    <property type="match status" value="1"/>
</dbReference>
<dbReference type="InterPro" id="IPR002113">
    <property type="entry name" value="ADT_euk_type"/>
</dbReference>
<feature type="repeat" description="Solcar" evidence="14">
    <location>
        <begin position="160"/>
        <end position="249"/>
    </location>
</feature>
<evidence type="ECO:0000256" key="2">
    <source>
        <dbReference type="ARBA" id="ARBA00006375"/>
    </source>
</evidence>
<keyword evidence="6 14" id="KW-0812">Transmembrane</keyword>
<sequence length="343" mass="38755">MGILAVVVNQQQKNMAGGDEDKGKNQEAKQSQRKPSIFDTPPAMKFSQVISSDNKRDFAMGILAHLGTQSLSVTIQAPLERIKILLQVQHVHKGIHAKERFKGTINCASKIIKNQGIISFFRGNQVELVKVPIHEYLHVMIPPIFKKVIVTADIKKERKRYFFEAWLSGLAETATYLILLYPLDVLRVRVATDIGYKRQREYRGSLDCFRTILRNDGFQGLFSGFSCQASGMLLQRSFSYAFFTTAKAAGLFETDRLTLQFALAMFLSFASEALTYPFAVIMKRMMLQAGHGTGRLFKNPIDCLKMTLQREGPRGLYRGYLLSVFITFNRFLVTSVLEGTSIL</sequence>